<evidence type="ECO:0000256" key="1">
    <source>
        <dbReference type="SAM" id="Phobius"/>
    </source>
</evidence>
<comment type="caution">
    <text evidence="2">The sequence shown here is derived from an EMBL/GenBank/DDBJ whole genome shotgun (WGS) entry which is preliminary data.</text>
</comment>
<dbReference type="SUPFAM" id="SSF48726">
    <property type="entry name" value="Immunoglobulin"/>
    <property type="match status" value="1"/>
</dbReference>
<reference evidence="2 3" key="1">
    <citation type="submission" date="2024-01" db="EMBL/GenBank/DDBJ databases">
        <authorList>
            <person name="Alioto T."/>
            <person name="Alioto T."/>
            <person name="Gomez Garrido J."/>
        </authorList>
    </citation>
    <scope>NUCLEOTIDE SEQUENCE [LARGE SCALE GENOMIC DNA]</scope>
</reference>
<dbReference type="InterPro" id="IPR036179">
    <property type="entry name" value="Ig-like_dom_sf"/>
</dbReference>
<gene>
    <name evidence="2" type="ORF">FSCOSCO3_A014543</name>
</gene>
<keyword evidence="1" id="KW-0812">Transmembrane</keyword>
<dbReference type="InterPro" id="IPR013783">
    <property type="entry name" value="Ig-like_fold"/>
</dbReference>
<keyword evidence="3" id="KW-1185">Reference proteome</keyword>
<accession>A0AAV1P0F4</accession>
<evidence type="ECO:0000313" key="3">
    <source>
        <dbReference type="Proteomes" id="UP001314229"/>
    </source>
</evidence>
<protein>
    <submittedName>
        <fullName evidence="2">Uncharacterized protein LOC128384381</fullName>
    </submittedName>
</protein>
<dbReference type="EMBL" id="CAWUFR010000081">
    <property type="protein sequence ID" value="CAK6965332.1"/>
    <property type="molecule type" value="Genomic_DNA"/>
</dbReference>
<dbReference type="Gene3D" id="2.60.40.10">
    <property type="entry name" value="Immunoglobulins"/>
    <property type="match status" value="1"/>
</dbReference>
<dbReference type="Proteomes" id="UP001314229">
    <property type="component" value="Unassembled WGS sequence"/>
</dbReference>
<keyword evidence="1" id="KW-1133">Transmembrane helix</keyword>
<name>A0AAV1P0F4_SCOSC</name>
<keyword evidence="1" id="KW-0472">Membrane</keyword>
<evidence type="ECO:0000313" key="2">
    <source>
        <dbReference type="EMBL" id="CAK6965332.1"/>
    </source>
</evidence>
<organism evidence="2 3">
    <name type="scientific">Scomber scombrus</name>
    <name type="common">Atlantic mackerel</name>
    <name type="synonym">Scomber vernalis</name>
    <dbReference type="NCBI Taxonomy" id="13677"/>
    <lineage>
        <taxon>Eukaryota</taxon>
        <taxon>Metazoa</taxon>
        <taxon>Chordata</taxon>
        <taxon>Craniata</taxon>
        <taxon>Vertebrata</taxon>
        <taxon>Euteleostomi</taxon>
        <taxon>Actinopterygii</taxon>
        <taxon>Neopterygii</taxon>
        <taxon>Teleostei</taxon>
        <taxon>Neoteleostei</taxon>
        <taxon>Acanthomorphata</taxon>
        <taxon>Pelagiaria</taxon>
        <taxon>Scombriformes</taxon>
        <taxon>Scombridae</taxon>
        <taxon>Scomber</taxon>
    </lineage>
</organism>
<dbReference type="AlphaFoldDB" id="A0AAV1P0F4"/>
<sequence length="147" mass="16153">MSSDISTVFLKITQVDSSDSGLYLCGFYLDGNTKLKGIHLNVQGHSESIDDVDSKCKKESDENTKLMSVILGGLAVFLLMVIIGLVVKIMKLQTSTAINEEGYPPRNENLDFDDLKDGALSLYSATISRRPASQREVETQVIYSASR</sequence>
<proteinExistence type="predicted"/>
<feature type="transmembrane region" description="Helical" evidence="1">
    <location>
        <begin position="66"/>
        <end position="87"/>
    </location>
</feature>